<dbReference type="InterPro" id="IPR036770">
    <property type="entry name" value="Ankyrin_rpt-contain_sf"/>
</dbReference>
<proteinExistence type="predicted"/>
<evidence type="ECO:0000313" key="1">
    <source>
        <dbReference type="EMBL" id="QBK89663.1"/>
    </source>
</evidence>
<dbReference type="SUPFAM" id="SSF140860">
    <property type="entry name" value="Pseudo ankyrin repeat-like"/>
    <property type="match status" value="1"/>
</dbReference>
<dbReference type="EMBL" id="MK500433">
    <property type="protein sequence ID" value="QBK89663.1"/>
    <property type="molecule type" value="Genomic_DNA"/>
</dbReference>
<protein>
    <submittedName>
        <fullName evidence="1">Ankyrin repeat protein</fullName>
    </submittedName>
</protein>
<reference evidence="1" key="1">
    <citation type="journal article" date="2019" name="MBio">
        <title>Virus Genomes from Deep Sea Sediments Expand the Ocean Megavirome and Support Independent Origins of Viral Gigantism.</title>
        <authorList>
            <person name="Backstrom D."/>
            <person name="Yutin N."/>
            <person name="Jorgensen S.L."/>
            <person name="Dharamshi J."/>
            <person name="Homa F."/>
            <person name="Zaremba-Niedwiedzka K."/>
            <person name="Spang A."/>
            <person name="Wolf Y.I."/>
            <person name="Koonin E.V."/>
            <person name="Ettema T.J."/>
        </authorList>
    </citation>
    <scope>NUCLEOTIDE SEQUENCE</scope>
</reference>
<sequence>MDGHIKVVKLLINDGRIDPSAYNNSAIKKAIYRNDKNVVSILIKDGGVVVNDSIIKFASLEGSDSMVKYLFNFK</sequence>
<accession>A0A481Z1X5</accession>
<dbReference type="Gene3D" id="1.25.40.20">
    <property type="entry name" value="Ankyrin repeat-containing domain"/>
    <property type="match status" value="1"/>
</dbReference>
<gene>
    <name evidence="1" type="ORF">LCPAC001_01760</name>
</gene>
<name>A0A481Z1X5_9VIRU</name>
<organism evidence="1">
    <name type="scientific">Pithovirus LCPAC001</name>
    <dbReference type="NCBI Taxonomy" id="2506585"/>
    <lineage>
        <taxon>Viruses</taxon>
        <taxon>Pithoviruses</taxon>
    </lineage>
</organism>